<evidence type="ECO:0000313" key="1">
    <source>
        <dbReference type="EMBL" id="KAK7381460.1"/>
    </source>
</evidence>
<evidence type="ECO:0000313" key="2">
    <source>
        <dbReference type="Proteomes" id="UP001374584"/>
    </source>
</evidence>
<dbReference type="AlphaFoldDB" id="A0AAN9NZA6"/>
<reference evidence="1 2" key="1">
    <citation type="submission" date="2024-01" db="EMBL/GenBank/DDBJ databases">
        <title>The genomes of 5 underutilized Papilionoideae crops provide insights into root nodulation and disease resistanc.</title>
        <authorList>
            <person name="Jiang F."/>
        </authorList>
    </citation>
    <scope>NUCLEOTIDE SEQUENCE [LARGE SCALE GENOMIC DNA]</scope>
    <source>
        <strain evidence="1">JINMINGXINNONG_FW02</strain>
        <tissue evidence="1">Leaves</tissue>
    </source>
</reference>
<name>A0AAN9NZA6_PHACN</name>
<dbReference type="PANTHER" id="PTHR47957">
    <property type="entry name" value="ATP-DEPENDENT HELICASE HRQ1"/>
    <property type="match status" value="1"/>
</dbReference>
<dbReference type="GO" id="GO:0036297">
    <property type="term" value="P:interstrand cross-link repair"/>
    <property type="evidence" value="ECO:0007669"/>
    <property type="project" value="TreeGrafter"/>
</dbReference>
<proteinExistence type="predicted"/>
<sequence>MFQKLPSHAVNIRAIENVRYSVIDQKKNGVLEEIEESKAFFQVVTSTSSMERVVWLLFLIHISSNVYKLIQVYEGAVYMCQGKTYLVEKLDLSNKTAFCKEVDLKYYTKTRDYTDIHVIGGNVACPLKVETNMFPKSNARADVCKVTTTWFGFYRIWRGNNQIFDTVDLALPHYSYESQAVWVLVRPSIKEAVVKQNYDFRGGLHAASHATLHVVPLDFSKDRDFGRKACPLKVETNMFPKSNARAGVCKVTTTWFGFYCIWRANNQIFDTVDLAVPHYSYESQAVWVPVRPSIKEAVVKQNYDFRGGLHETATCFINRLMDEYAAYSDIIQPIQVAVYELKFRLSLILSCTWKKKCLNTLGNENITVVTEMMYTVMCFARAASCKFISVNHDIELDMHPAYSLESATGFCLVDMDLMERLVTLSSGIAADKMLLHKIFDEFARLWLSTKAYAKSKSDFDAQQYKFRPRAFQIESVIDVELPPLANSFETFFEWKEFSSDENSADKMVSSEECSTLDEEWKQLEESIFSHVIHIHNQIFGSSDRIQTPGIFEVFDEDRLHSFMESYSLGIDLIKGVHSINLLSLDAKLMPEHLFYLCLDYRKKYLLSHESATTYNFYKDSNAPKMVHMLNVLGPLQQSSYK</sequence>
<dbReference type="PANTHER" id="PTHR47957:SF3">
    <property type="entry name" value="ATP-DEPENDENT HELICASE HRQ1"/>
    <property type="match status" value="1"/>
</dbReference>
<keyword evidence="2" id="KW-1185">Reference proteome</keyword>
<protein>
    <submittedName>
        <fullName evidence="1">Uncharacterized protein</fullName>
    </submittedName>
</protein>
<dbReference type="GO" id="GO:0005634">
    <property type="term" value="C:nucleus"/>
    <property type="evidence" value="ECO:0007669"/>
    <property type="project" value="TreeGrafter"/>
</dbReference>
<dbReference type="GO" id="GO:0006289">
    <property type="term" value="P:nucleotide-excision repair"/>
    <property type="evidence" value="ECO:0007669"/>
    <property type="project" value="TreeGrafter"/>
</dbReference>
<gene>
    <name evidence="1" type="ORF">VNO80_00003</name>
</gene>
<dbReference type="GO" id="GO:0043138">
    <property type="term" value="F:3'-5' DNA helicase activity"/>
    <property type="evidence" value="ECO:0007669"/>
    <property type="project" value="TreeGrafter"/>
</dbReference>
<organism evidence="1 2">
    <name type="scientific">Phaseolus coccineus</name>
    <name type="common">Scarlet runner bean</name>
    <name type="synonym">Phaseolus multiflorus</name>
    <dbReference type="NCBI Taxonomy" id="3886"/>
    <lineage>
        <taxon>Eukaryota</taxon>
        <taxon>Viridiplantae</taxon>
        <taxon>Streptophyta</taxon>
        <taxon>Embryophyta</taxon>
        <taxon>Tracheophyta</taxon>
        <taxon>Spermatophyta</taxon>
        <taxon>Magnoliopsida</taxon>
        <taxon>eudicotyledons</taxon>
        <taxon>Gunneridae</taxon>
        <taxon>Pentapetalae</taxon>
        <taxon>rosids</taxon>
        <taxon>fabids</taxon>
        <taxon>Fabales</taxon>
        <taxon>Fabaceae</taxon>
        <taxon>Papilionoideae</taxon>
        <taxon>50 kb inversion clade</taxon>
        <taxon>NPAAA clade</taxon>
        <taxon>indigoferoid/millettioid clade</taxon>
        <taxon>Phaseoleae</taxon>
        <taxon>Phaseolus</taxon>
    </lineage>
</organism>
<accession>A0AAN9NZA6</accession>
<comment type="caution">
    <text evidence="1">The sequence shown here is derived from an EMBL/GenBank/DDBJ whole genome shotgun (WGS) entry which is preliminary data.</text>
</comment>
<dbReference type="Proteomes" id="UP001374584">
    <property type="component" value="Unassembled WGS sequence"/>
</dbReference>
<dbReference type="EMBL" id="JAYMYR010000001">
    <property type="protein sequence ID" value="KAK7381460.1"/>
    <property type="molecule type" value="Genomic_DNA"/>
</dbReference>